<evidence type="ECO:0000256" key="1">
    <source>
        <dbReference type="SAM" id="MobiDB-lite"/>
    </source>
</evidence>
<feature type="compositionally biased region" description="Low complexity" evidence="1">
    <location>
        <begin position="265"/>
        <end position="279"/>
    </location>
</feature>
<feature type="region of interest" description="Disordered" evidence="1">
    <location>
        <begin position="313"/>
        <end position="384"/>
    </location>
</feature>
<feature type="non-terminal residue" evidence="2">
    <location>
        <position position="1"/>
    </location>
</feature>
<gene>
    <name evidence="2" type="ORF">O181_017837</name>
</gene>
<feature type="compositionally biased region" description="Pro residues" evidence="1">
    <location>
        <begin position="367"/>
        <end position="383"/>
    </location>
</feature>
<evidence type="ECO:0000313" key="3">
    <source>
        <dbReference type="Proteomes" id="UP000765509"/>
    </source>
</evidence>
<dbReference type="Proteomes" id="UP000765509">
    <property type="component" value="Unassembled WGS sequence"/>
</dbReference>
<name>A0A9Q3GSY1_9BASI</name>
<dbReference type="AlphaFoldDB" id="A0A9Q3GSY1"/>
<comment type="caution">
    <text evidence="2">The sequence shown here is derived from an EMBL/GenBank/DDBJ whole genome shotgun (WGS) entry which is preliminary data.</text>
</comment>
<feature type="compositionally biased region" description="Polar residues" evidence="1">
    <location>
        <begin position="119"/>
        <end position="143"/>
    </location>
</feature>
<accession>A0A9Q3GSY1</accession>
<feature type="region of interest" description="Disordered" evidence="1">
    <location>
        <begin position="427"/>
        <end position="456"/>
    </location>
</feature>
<feature type="region of interest" description="Disordered" evidence="1">
    <location>
        <begin position="105"/>
        <end position="286"/>
    </location>
</feature>
<keyword evidence="3" id="KW-1185">Reference proteome</keyword>
<dbReference type="EMBL" id="AVOT02005064">
    <property type="protein sequence ID" value="MBW0478122.1"/>
    <property type="molecule type" value="Genomic_DNA"/>
</dbReference>
<evidence type="ECO:0000313" key="2">
    <source>
        <dbReference type="EMBL" id="MBW0478122.1"/>
    </source>
</evidence>
<sequence>MTPYVIDQMPFWFQYPLQTIAFFHNNISPTSIRLNEILTYIFNSHSKLDFALPFLTFQAGLFQYYFISLSINQTISNSLTYCKRFDNPSSPRFEGIFTPRNLSMVPSFRARTRTPPPKSAQSSQANQTRTPSLKSRQRVSFSQPLVVEPSPTHAQSGCPRKRSGSCCSQTVTRLPQSSSPDLPSPPKKQKTKAAKQPYTQSSPPSTSSHKRTHSRCVIELSDTTTDEDTPSPPKKPKRASLSYQLPPKRPSSTNAPSASHVPANCCLPSHPSSDLSSDVYDSDDHHHEMRTAEEQLNAREALIDECFASGDPFGDKKRFHQPPARSPSQMQHKTRSLNTFQPPRCTPQTSASKRKSLNSWVKTSSCIPPPDNNNGPKNPPPVLPLSTIHKRSHLRTLVKRKDIPSPPTNNPNPANSIHQRTNHFPIAEDEPLPIPNTARKPSLVAQSPNPYRQPQKPYHYPYVNKSLKHSIVIPNPLPSPINTKISSNSINPFFNHQSIYEPPSLTITVPDNDFPLPSLSTQQVSTQALTSKPSMYSPYANPHLSPPLPKTQNTFSELLQPPLLLNCENGISV</sequence>
<feature type="compositionally biased region" description="Low complexity" evidence="1">
    <location>
        <begin position="194"/>
        <end position="207"/>
    </location>
</feature>
<feature type="compositionally biased region" description="Polar residues" evidence="1">
    <location>
        <begin position="326"/>
        <end position="366"/>
    </location>
</feature>
<organism evidence="2 3">
    <name type="scientific">Austropuccinia psidii MF-1</name>
    <dbReference type="NCBI Taxonomy" id="1389203"/>
    <lineage>
        <taxon>Eukaryota</taxon>
        <taxon>Fungi</taxon>
        <taxon>Dikarya</taxon>
        <taxon>Basidiomycota</taxon>
        <taxon>Pucciniomycotina</taxon>
        <taxon>Pucciniomycetes</taxon>
        <taxon>Pucciniales</taxon>
        <taxon>Sphaerophragmiaceae</taxon>
        <taxon>Austropuccinia</taxon>
    </lineage>
</organism>
<proteinExistence type="predicted"/>
<protein>
    <submittedName>
        <fullName evidence="2">Uncharacterized protein</fullName>
    </submittedName>
</protein>
<reference evidence="2" key="1">
    <citation type="submission" date="2021-03" db="EMBL/GenBank/DDBJ databases">
        <title>Draft genome sequence of rust myrtle Austropuccinia psidii MF-1, a brazilian biotype.</title>
        <authorList>
            <person name="Quecine M.C."/>
            <person name="Pachon D.M.R."/>
            <person name="Bonatelli M.L."/>
            <person name="Correr F.H."/>
            <person name="Franceschini L.M."/>
            <person name="Leite T.F."/>
            <person name="Margarido G.R.A."/>
            <person name="Almeida C.A."/>
            <person name="Ferrarezi J.A."/>
            <person name="Labate C.A."/>
        </authorList>
    </citation>
    <scope>NUCLEOTIDE SEQUENCE</scope>
    <source>
        <strain evidence="2">MF-1</strain>
    </source>
</reference>